<feature type="compositionally biased region" description="Basic and acidic residues" evidence="1">
    <location>
        <begin position="30"/>
        <end position="41"/>
    </location>
</feature>
<feature type="compositionally biased region" description="Basic and acidic residues" evidence="1">
    <location>
        <begin position="53"/>
        <end position="73"/>
    </location>
</feature>
<proteinExistence type="predicted"/>
<accession>A0A2X0MWR0</accession>
<dbReference type="EMBL" id="FQNC01000046">
    <property type="protein sequence ID" value="SGY69798.1"/>
    <property type="molecule type" value="Genomic_DNA"/>
</dbReference>
<evidence type="ECO:0000313" key="2">
    <source>
        <dbReference type="EMBL" id="SGY69798.1"/>
    </source>
</evidence>
<keyword evidence="3" id="KW-1185">Reference proteome</keyword>
<sequence>MGGCLIEPQLTSQYRCVPLPKTEVIKLESKDESVLEDRGGSDGEVIDEDEVMADGRGETEGKVATEMEEREVATDNETNHVA</sequence>
<organism evidence="2 3">
    <name type="scientific">Microbotryum silenes-dioicae</name>
    <dbReference type="NCBI Taxonomy" id="796604"/>
    <lineage>
        <taxon>Eukaryota</taxon>
        <taxon>Fungi</taxon>
        <taxon>Dikarya</taxon>
        <taxon>Basidiomycota</taxon>
        <taxon>Pucciniomycotina</taxon>
        <taxon>Microbotryomycetes</taxon>
        <taxon>Microbotryales</taxon>
        <taxon>Microbotryaceae</taxon>
        <taxon>Microbotryum</taxon>
    </lineage>
</organism>
<evidence type="ECO:0000313" key="3">
    <source>
        <dbReference type="Proteomes" id="UP000249464"/>
    </source>
</evidence>
<dbReference type="AlphaFoldDB" id="A0A2X0MWR0"/>
<feature type="region of interest" description="Disordered" evidence="1">
    <location>
        <begin position="30"/>
        <end position="82"/>
    </location>
</feature>
<gene>
    <name evidence="2" type="primary">BQ5605_C004g03062</name>
    <name evidence="2" type="ORF">BQ5605_C004G03062</name>
</gene>
<name>A0A2X0MWR0_9BASI</name>
<protein>
    <submittedName>
        <fullName evidence="2">BQ5605_C004g03062 protein</fullName>
    </submittedName>
</protein>
<reference evidence="2 3" key="1">
    <citation type="submission" date="2016-11" db="EMBL/GenBank/DDBJ databases">
        <authorList>
            <person name="Jaros S."/>
            <person name="Januszkiewicz K."/>
            <person name="Wedrychowicz H."/>
        </authorList>
    </citation>
    <scope>NUCLEOTIDE SEQUENCE [LARGE SCALE GENOMIC DNA]</scope>
</reference>
<dbReference type="Proteomes" id="UP000249464">
    <property type="component" value="Unassembled WGS sequence"/>
</dbReference>
<evidence type="ECO:0000256" key="1">
    <source>
        <dbReference type="SAM" id="MobiDB-lite"/>
    </source>
</evidence>